<organism evidence="5 6">
    <name type="scientific">Phytophthora palmivora</name>
    <dbReference type="NCBI Taxonomy" id="4796"/>
    <lineage>
        <taxon>Eukaryota</taxon>
        <taxon>Sar</taxon>
        <taxon>Stramenopiles</taxon>
        <taxon>Oomycota</taxon>
        <taxon>Peronosporomycetes</taxon>
        <taxon>Peronosporales</taxon>
        <taxon>Peronosporaceae</taxon>
        <taxon>Phytophthora</taxon>
    </lineage>
</organism>
<gene>
    <name evidence="5" type="ORF">PHPALM_1704</name>
</gene>
<reference evidence="5 6" key="1">
    <citation type="journal article" date="2017" name="Genome Biol. Evol.">
        <title>Phytophthora megakarya and P. palmivora, closely related causal agents of cacao black pod rot, underwent increases in genome sizes and gene numbers by different mechanisms.</title>
        <authorList>
            <person name="Ali S.S."/>
            <person name="Shao J."/>
            <person name="Lary D.J."/>
            <person name="Kronmiller B."/>
            <person name="Shen D."/>
            <person name="Strem M.D."/>
            <person name="Amoako-Attah I."/>
            <person name="Akrofi A.Y."/>
            <person name="Begoude B.A."/>
            <person name="Ten Hoopen G.M."/>
            <person name="Coulibaly K."/>
            <person name="Kebe B.I."/>
            <person name="Melnick R.L."/>
            <person name="Guiltinan M.J."/>
            <person name="Tyler B.M."/>
            <person name="Meinhardt L.W."/>
            <person name="Bailey B.A."/>
        </authorList>
    </citation>
    <scope>NUCLEOTIDE SEQUENCE [LARGE SCALE GENOMIC DNA]</scope>
    <source>
        <strain evidence="6">sbr112.9</strain>
    </source>
</reference>
<comment type="caution">
    <text evidence="5">The sequence shown here is derived from an EMBL/GenBank/DDBJ whole genome shotgun (WGS) entry which is preliminary data.</text>
</comment>
<protein>
    <recommendedName>
        <fullName evidence="4">PA domain-containing protein</fullName>
    </recommendedName>
</protein>
<dbReference type="AlphaFoldDB" id="A0A2P4YRN1"/>
<dbReference type="Pfam" id="PF02225">
    <property type="entry name" value="PA"/>
    <property type="match status" value="2"/>
</dbReference>
<sequence length="454" mass="49454">MKSPASLLLLLLSLCVAFSKAKEETTAVTEESPWGRIYLRNGLAPIQYFRDDFGGPMAPREVSFYFPKRDEDRFGCEPLPDAEQRQVEAANRSAVLVLDRGECTFERKARLADEIGAAGLVVVSATDDVSAPVAALKDEDDEISIASVMIRRTAGDMMRIVATQMTIFGRLIPMSCKRKPYTCKPRYEVEEDYIQTSPARGGSLLSAADEGDDDDIRLGSFLGATYGSVLPTKMPFRLSIPLDGSHACSDATEDMTTRTQFVGKAVLIPAGKAGKCSEFEKVSNAQRRGATVVLLVQQDNATVMTQPSVEVSWHAYNITIPVLAVSSTTGNNLANLKDTEGESASLRFAVSNGVADAWELLAKHSLRSAWPKRLKKCGRTLAKLLTQIRGLNGDYEIEEALKNIFLGVVGGSLLDWEKITHLDEGAEEANAAPASSSGEQIVHTMKKLEVRDEL</sequence>
<dbReference type="EMBL" id="NCKW01000451">
    <property type="protein sequence ID" value="POM80454.1"/>
    <property type="molecule type" value="Genomic_DNA"/>
</dbReference>
<dbReference type="OrthoDB" id="10045365at2759"/>
<feature type="domain" description="PA" evidence="4">
    <location>
        <begin position="244"/>
        <end position="333"/>
    </location>
</feature>
<dbReference type="Gene3D" id="3.50.30.30">
    <property type="match status" value="2"/>
</dbReference>
<dbReference type="PANTHER" id="PTHR22702">
    <property type="entry name" value="PROTEASE-ASSOCIATED DOMAIN-CONTAINING PROTEIN"/>
    <property type="match status" value="1"/>
</dbReference>
<name>A0A2P4YRN1_9STRA</name>
<dbReference type="Proteomes" id="UP000237271">
    <property type="component" value="Unassembled WGS sequence"/>
</dbReference>
<dbReference type="InterPro" id="IPR003137">
    <property type="entry name" value="PA_domain"/>
</dbReference>
<evidence type="ECO:0000313" key="6">
    <source>
        <dbReference type="Proteomes" id="UP000237271"/>
    </source>
</evidence>
<keyword evidence="1 3" id="KW-0732">Signal</keyword>
<accession>A0A2P4YRN1</accession>
<keyword evidence="2" id="KW-0325">Glycoprotein</keyword>
<evidence type="ECO:0000256" key="2">
    <source>
        <dbReference type="ARBA" id="ARBA00023180"/>
    </source>
</evidence>
<evidence type="ECO:0000256" key="3">
    <source>
        <dbReference type="SAM" id="SignalP"/>
    </source>
</evidence>
<feature type="chain" id="PRO_5015152590" description="PA domain-containing protein" evidence="3">
    <location>
        <begin position="22"/>
        <end position="454"/>
    </location>
</feature>
<feature type="signal peptide" evidence="3">
    <location>
        <begin position="1"/>
        <end position="21"/>
    </location>
</feature>
<evidence type="ECO:0000256" key="1">
    <source>
        <dbReference type="ARBA" id="ARBA00022729"/>
    </source>
</evidence>
<dbReference type="PANTHER" id="PTHR22702:SF1">
    <property type="entry name" value="PROTEASE-ASSOCIATED DOMAIN-CONTAINING PROTEIN 1"/>
    <property type="match status" value="1"/>
</dbReference>
<feature type="domain" description="PA" evidence="4">
    <location>
        <begin position="74"/>
        <end position="156"/>
    </location>
</feature>
<proteinExistence type="predicted"/>
<keyword evidence="6" id="KW-1185">Reference proteome</keyword>
<dbReference type="CDD" id="cd00538">
    <property type="entry name" value="PA"/>
    <property type="match status" value="1"/>
</dbReference>
<evidence type="ECO:0000259" key="4">
    <source>
        <dbReference type="Pfam" id="PF02225"/>
    </source>
</evidence>
<evidence type="ECO:0000313" key="5">
    <source>
        <dbReference type="EMBL" id="POM80454.1"/>
    </source>
</evidence>
<dbReference type="FunFam" id="3.50.30.30:FF:000066">
    <property type="entry name" value="Signal peptide peptidase-like protein"/>
    <property type="match status" value="1"/>
</dbReference>